<protein>
    <submittedName>
        <fullName evidence="2">UPF0309 protein</fullName>
    </submittedName>
</protein>
<dbReference type="NCBIfam" id="NF002805">
    <property type="entry name" value="PRK02947.1"/>
    <property type="match status" value="1"/>
</dbReference>
<sequence length="257" mass="28272">MNIGSHHHHITIQLCWQQLSSVLEKVLATQTGAIQRAAQVCADCIEREGVIHTFGSGHSRAFAAELVHRAGGLAPVNRIDLEDLALYGTWTLERARALECERDQEAGKALLDCHQIEPQDVFFIASQSGVNAAIVEYALQVKKRKHLLIALTSLEHTQRTPSRHPLGHKVYKLADIVIDTCTAHGDTLLGLPTGEQISSASSLSGVLIAQLLTTEIARILLARGKEVPAFVSDNIQGGIERNLLLQQRYEKRVRYKG</sequence>
<dbReference type="PANTHER" id="PTHR30390">
    <property type="entry name" value="SEDOHEPTULOSE 7-PHOSPHATE ISOMERASE / DNAA INITIATOR-ASSOCIATING FACTOR FOR REPLICATION INITIATION"/>
    <property type="match status" value="1"/>
</dbReference>
<reference evidence="2" key="1">
    <citation type="submission" date="2020-10" db="EMBL/GenBank/DDBJ databases">
        <title>Taxonomic study of unclassified bacteria belonging to the class Ktedonobacteria.</title>
        <authorList>
            <person name="Yabe S."/>
            <person name="Wang C.M."/>
            <person name="Zheng Y."/>
            <person name="Sakai Y."/>
            <person name="Cavaletti L."/>
            <person name="Monciardini P."/>
            <person name="Donadio S."/>
        </authorList>
    </citation>
    <scope>NUCLEOTIDE SEQUENCE</scope>
    <source>
        <strain evidence="2">ID150040</strain>
    </source>
</reference>
<dbReference type="Pfam" id="PF13580">
    <property type="entry name" value="SIS_2"/>
    <property type="match status" value="1"/>
</dbReference>
<dbReference type="GO" id="GO:0097367">
    <property type="term" value="F:carbohydrate derivative binding"/>
    <property type="evidence" value="ECO:0007669"/>
    <property type="project" value="InterPro"/>
</dbReference>
<evidence type="ECO:0000313" key="3">
    <source>
        <dbReference type="Proteomes" id="UP000597444"/>
    </source>
</evidence>
<dbReference type="GO" id="GO:1901135">
    <property type="term" value="P:carbohydrate derivative metabolic process"/>
    <property type="evidence" value="ECO:0007669"/>
    <property type="project" value="InterPro"/>
</dbReference>
<dbReference type="SUPFAM" id="SSF53697">
    <property type="entry name" value="SIS domain"/>
    <property type="match status" value="1"/>
</dbReference>
<dbReference type="Proteomes" id="UP000597444">
    <property type="component" value="Unassembled WGS sequence"/>
</dbReference>
<dbReference type="InterPro" id="IPR050099">
    <property type="entry name" value="SIS_GmhA/DiaA_subfam"/>
</dbReference>
<keyword evidence="3" id="KW-1185">Reference proteome</keyword>
<dbReference type="Gene3D" id="3.40.50.10490">
    <property type="entry name" value="Glucose-6-phosphate isomerase like protein, domain 1"/>
    <property type="match status" value="1"/>
</dbReference>
<dbReference type="AlphaFoldDB" id="A0A8J3IG87"/>
<evidence type="ECO:0000313" key="2">
    <source>
        <dbReference type="EMBL" id="GHO90649.1"/>
    </source>
</evidence>
<dbReference type="PANTHER" id="PTHR30390:SF7">
    <property type="entry name" value="PHOSPHOHEPTOSE ISOMERASE"/>
    <property type="match status" value="1"/>
</dbReference>
<organism evidence="2 3">
    <name type="scientific">Reticulibacter mediterranei</name>
    <dbReference type="NCBI Taxonomy" id="2778369"/>
    <lineage>
        <taxon>Bacteria</taxon>
        <taxon>Bacillati</taxon>
        <taxon>Chloroflexota</taxon>
        <taxon>Ktedonobacteria</taxon>
        <taxon>Ktedonobacterales</taxon>
        <taxon>Reticulibacteraceae</taxon>
        <taxon>Reticulibacter</taxon>
    </lineage>
</organism>
<dbReference type="PROSITE" id="PS51464">
    <property type="entry name" value="SIS"/>
    <property type="match status" value="1"/>
</dbReference>
<dbReference type="InterPro" id="IPR001347">
    <property type="entry name" value="SIS_dom"/>
</dbReference>
<accession>A0A8J3IG87</accession>
<dbReference type="RefSeq" id="WP_220201598.1">
    <property type="nucleotide sequence ID" value="NZ_BNJK01000001.1"/>
</dbReference>
<dbReference type="InterPro" id="IPR046348">
    <property type="entry name" value="SIS_dom_sf"/>
</dbReference>
<gene>
    <name evidence="2" type="ORF">KSF_006970</name>
</gene>
<comment type="caution">
    <text evidence="2">The sequence shown here is derived from an EMBL/GenBank/DDBJ whole genome shotgun (WGS) entry which is preliminary data.</text>
</comment>
<evidence type="ECO:0000259" key="1">
    <source>
        <dbReference type="PROSITE" id="PS51464"/>
    </source>
</evidence>
<dbReference type="EMBL" id="BNJK01000001">
    <property type="protein sequence ID" value="GHO90649.1"/>
    <property type="molecule type" value="Genomic_DNA"/>
</dbReference>
<name>A0A8J3IG87_9CHLR</name>
<proteinExistence type="predicted"/>
<feature type="domain" description="SIS" evidence="1">
    <location>
        <begin position="41"/>
        <end position="227"/>
    </location>
</feature>